<dbReference type="Pfam" id="PF20237">
    <property type="entry name" value="DUF6594"/>
    <property type="match status" value="1"/>
</dbReference>
<keyword evidence="5" id="KW-1185">Reference proteome</keyword>
<gene>
    <name evidence="4" type="ORF">VM1G_12077</name>
</gene>
<feature type="compositionally biased region" description="Basic and acidic residues" evidence="1">
    <location>
        <begin position="67"/>
        <end position="76"/>
    </location>
</feature>
<feature type="transmembrane region" description="Helical" evidence="2">
    <location>
        <begin position="232"/>
        <end position="251"/>
    </location>
</feature>
<keyword evidence="2" id="KW-0472">Membrane</keyword>
<reference evidence="4" key="1">
    <citation type="submission" date="2014-12" db="EMBL/GenBank/DDBJ databases">
        <title>Genome Sequence of Valsa Canker Pathogens Uncovers a Specific Adaption of Colonization on Woody Bark.</title>
        <authorList>
            <person name="Yin Z."/>
            <person name="Liu H."/>
            <person name="Gao X."/>
            <person name="Li Z."/>
            <person name="Song N."/>
            <person name="Ke X."/>
            <person name="Dai Q."/>
            <person name="Wu Y."/>
            <person name="Sun Y."/>
            <person name="Xu J.-R."/>
            <person name="Kang Z.K."/>
            <person name="Wang L."/>
            <person name="Huang L."/>
        </authorList>
    </citation>
    <scope>NUCLEOTIDE SEQUENCE [LARGE SCALE GENOMIC DNA]</scope>
    <source>
        <strain evidence="4">03-8</strain>
    </source>
</reference>
<organism evidence="4 5">
    <name type="scientific">Cytospora mali</name>
    <name type="common">Apple Valsa canker fungus</name>
    <name type="synonym">Valsa mali</name>
    <dbReference type="NCBI Taxonomy" id="578113"/>
    <lineage>
        <taxon>Eukaryota</taxon>
        <taxon>Fungi</taxon>
        <taxon>Dikarya</taxon>
        <taxon>Ascomycota</taxon>
        <taxon>Pezizomycotina</taxon>
        <taxon>Sordariomycetes</taxon>
        <taxon>Sordariomycetidae</taxon>
        <taxon>Diaporthales</taxon>
        <taxon>Cytosporaceae</taxon>
        <taxon>Cytospora</taxon>
    </lineage>
</organism>
<feature type="region of interest" description="Disordered" evidence="1">
    <location>
        <begin position="1"/>
        <end position="30"/>
    </location>
</feature>
<feature type="transmembrane region" description="Helical" evidence="2">
    <location>
        <begin position="208"/>
        <end position="225"/>
    </location>
</feature>
<proteinExistence type="predicted"/>
<feature type="region of interest" description="Disordered" evidence="1">
    <location>
        <begin position="52"/>
        <end position="76"/>
    </location>
</feature>
<name>A0A194VKJ9_CYTMA</name>
<dbReference type="EMBL" id="KN796135">
    <property type="protein sequence ID" value="KUI64390.1"/>
    <property type="molecule type" value="Genomic_DNA"/>
</dbReference>
<evidence type="ECO:0000313" key="4">
    <source>
        <dbReference type="EMBL" id="KUI64390.1"/>
    </source>
</evidence>
<keyword evidence="2" id="KW-0812">Transmembrane</keyword>
<dbReference type="Proteomes" id="UP000078559">
    <property type="component" value="Unassembled WGS sequence"/>
</dbReference>
<keyword evidence="2" id="KW-1133">Transmembrane helix</keyword>
<evidence type="ECO:0000313" key="5">
    <source>
        <dbReference type="Proteomes" id="UP000078559"/>
    </source>
</evidence>
<dbReference type="InterPro" id="IPR046529">
    <property type="entry name" value="DUF6594"/>
</dbReference>
<dbReference type="AlphaFoldDB" id="A0A194VKJ9"/>
<feature type="transmembrane region" description="Helical" evidence="2">
    <location>
        <begin position="257"/>
        <end position="277"/>
    </location>
</feature>
<sequence>MSTPTAANGHYEPPSVTRNETGLDVPLDPASPGEWVVDHHYDNLVKQIKTKHTGRRTTTWENGETGDTERDAGVTEPEHSYRISFAEMQRMHLRKLQIKLINHAVHMRKTRKESAKWENDLAKYRMKDYDYMRECAERTQDFFMATGERYVDRVVMSVMIDDRAQLHGLGKQDHIEPWQEDDPIPIGDTRRKASSRLWWKGFQERCQLAAIGGAFLLGPMWLMVLHRTLYTGLITTTVCVVIFGFLGSWWLEKPMDVLSATAAYAAMYTLLITRLFLNYFSSKLL</sequence>
<dbReference type="OrthoDB" id="3546297at2759"/>
<evidence type="ECO:0000256" key="1">
    <source>
        <dbReference type="SAM" id="MobiDB-lite"/>
    </source>
</evidence>
<protein>
    <recommendedName>
        <fullName evidence="3">DUF6594 domain-containing protein</fullName>
    </recommendedName>
</protein>
<feature type="domain" description="DUF6594" evidence="3">
    <location>
        <begin position="77"/>
        <end position="267"/>
    </location>
</feature>
<evidence type="ECO:0000259" key="3">
    <source>
        <dbReference type="Pfam" id="PF20237"/>
    </source>
</evidence>
<evidence type="ECO:0000256" key="2">
    <source>
        <dbReference type="SAM" id="Phobius"/>
    </source>
</evidence>
<accession>A0A194VKJ9</accession>